<gene>
    <name evidence="1" type="ORF">M9H77_22122</name>
</gene>
<comment type="caution">
    <text evidence="1">The sequence shown here is derived from an EMBL/GenBank/DDBJ whole genome shotgun (WGS) entry which is preliminary data.</text>
</comment>
<sequence>MTPNKHWFSDFKPLEHGKVFMGNNHVCEIKGIGNVFIKMHDGVTRKLTKVRYVPDLRRNLISLGVFDTNGFSYKSENGIMKDGLYHLIGKTVCEASALVSKTIPEKTLFKIFWVVTKSNLWIFVTIVFLESSIKLVFQLAHASSLLSLIMCTVICGDLKRFQLMVGMTVRHNPQQNGVAERMNRTIMDKVRCLMVSSGIPKPFWGEAVSTAVYLINRSPSTAINFKTPLELWSEEPPNLSNLRVFGCAAFAHQKEGNHFQPSEKSCPKTDKVRMT</sequence>
<protein>
    <submittedName>
        <fullName evidence="1">Uncharacterized protein</fullName>
    </submittedName>
</protein>
<dbReference type="Proteomes" id="UP001060085">
    <property type="component" value="Linkage Group LG05"/>
</dbReference>
<evidence type="ECO:0000313" key="2">
    <source>
        <dbReference type="Proteomes" id="UP001060085"/>
    </source>
</evidence>
<dbReference type="EMBL" id="CM044705">
    <property type="protein sequence ID" value="KAI5662799.1"/>
    <property type="molecule type" value="Genomic_DNA"/>
</dbReference>
<reference evidence="2" key="1">
    <citation type="journal article" date="2023" name="Nat. Plants">
        <title>Single-cell RNA sequencing provides a high-resolution roadmap for understanding the multicellular compartmentation of specialized metabolism.</title>
        <authorList>
            <person name="Sun S."/>
            <person name="Shen X."/>
            <person name="Li Y."/>
            <person name="Li Y."/>
            <person name="Wang S."/>
            <person name="Li R."/>
            <person name="Zhang H."/>
            <person name="Shen G."/>
            <person name="Guo B."/>
            <person name="Wei J."/>
            <person name="Xu J."/>
            <person name="St-Pierre B."/>
            <person name="Chen S."/>
            <person name="Sun C."/>
        </authorList>
    </citation>
    <scope>NUCLEOTIDE SEQUENCE [LARGE SCALE GENOMIC DNA]</scope>
</reference>
<evidence type="ECO:0000313" key="1">
    <source>
        <dbReference type="EMBL" id="KAI5662799.1"/>
    </source>
</evidence>
<keyword evidence="2" id="KW-1185">Reference proteome</keyword>
<name>A0ACC0APL9_CATRO</name>
<organism evidence="1 2">
    <name type="scientific">Catharanthus roseus</name>
    <name type="common">Madagascar periwinkle</name>
    <name type="synonym">Vinca rosea</name>
    <dbReference type="NCBI Taxonomy" id="4058"/>
    <lineage>
        <taxon>Eukaryota</taxon>
        <taxon>Viridiplantae</taxon>
        <taxon>Streptophyta</taxon>
        <taxon>Embryophyta</taxon>
        <taxon>Tracheophyta</taxon>
        <taxon>Spermatophyta</taxon>
        <taxon>Magnoliopsida</taxon>
        <taxon>eudicotyledons</taxon>
        <taxon>Gunneridae</taxon>
        <taxon>Pentapetalae</taxon>
        <taxon>asterids</taxon>
        <taxon>lamiids</taxon>
        <taxon>Gentianales</taxon>
        <taxon>Apocynaceae</taxon>
        <taxon>Rauvolfioideae</taxon>
        <taxon>Vinceae</taxon>
        <taxon>Catharanthinae</taxon>
        <taxon>Catharanthus</taxon>
    </lineage>
</organism>
<proteinExistence type="predicted"/>
<accession>A0ACC0APL9</accession>